<dbReference type="Pfam" id="PF13440">
    <property type="entry name" value="Polysacc_synt_3"/>
    <property type="match status" value="1"/>
</dbReference>
<evidence type="ECO:0000313" key="8">
    <source>
        <dbReference type="EMBL" id="QPC99143.1"/>
    </source>
</evidence>
<keyword evidence="4 7" id="KW-0812">Transmembrane</keyword>
<feature type="transmembrane region" description="Helical" evidence="7">
    <location>
        <begin position="414"/>
        <end position="434"/>
    </location>
</feature>
<evidence type="ECO:0000256" key="7">
    <source>
        <dbReference type="SAM" id="Phobius"/>
    </source>
</evidence>
<feature type="transmembrane region" description="Helical" evidence="7">
    <location>
        <begin position="169"/>
        <end position="191"/>
    </location>
</feature>
<keyword evidence="5 7" id="KW-1133">Transmembrane helix</keyword>
<keyword evidence="6 7" id="KW-0472">Membrane</keyword>
<feature type="transmembrane region" description="Helical" evidence="7">
    <location>
        <begin position="41"/>
        <end position="58"/>
    </location>
</feature>
<dbReference type="PANTHER" id="PTHR30250:SF10">
    <property type="entry name" value="LIPOPOLYSACCHARIDE BIOSYNTHESIS PROTEIN WZXC"/>
    <property type="match status" value="1"/>
</dbReference>
<protein>
    <submittedName>
        <fullName evidence="8">Lipopolysaccharide biosynthesis protein</fullName>
    </submittedName>
</protein>
<dbReference type="CDD" id="cd13127">
    <property type="entry name" value="MATE_tuaB_like"/>
    <property type="match status" value="1"/>
</dbReference>
<organism evidence="8 9">
    <name type="scientific">Qipengyuania soli</name>
    <dbReference type="NCBI Taxonomy" id="2782568"/>
    <lineage>
        <taxon>Bacteria</taxon>
        <taxon>Pseudomonadati</taxon>
        <taxon>Pseudomonadota</taxon>
        <taxon>Alphaproteobacteria</taxon>
        <taxon>Sphingomonadales</taxon>
        <taxon>Erythrobacteraceae</taxon>
        <taxon>Qipengyuania</taxon>
    </lineage>
</organism>
<keyword evidence="3" id="KW-1003">Cell membrane</keyword>
<gene>
    <name evidence="8" type="ORF">IRL76_00730</name>
</gene>
<evidence type="ECO:0000256" key="2">
    <source>
        <dbReference type="ARBA" id="ARBA00007430"/>
    </source>
</evidence>
<feature type="transmembrane region" description="Helical" evidence="7">
    <location>
        <begin position="111"/>
        <end position="129"/>
    </location>
</feature>
<evidence type="ECO:0000256" key="1">
    <source>
        <dbReference type="ARBA" id="ARBA00004651"/>
    </source>
</evidence>
<proteinExistence type="inferred from homology"/>
<comment type="subcellular location">
    <subcellularLocation>
        <location evidence="1">Cell membrane</location>
        <topology evidence="1">Multi-pass membrane protein</topology>
    </subcellularLocation>
</comment>
<feature type="transmembrane region" description="Helical" evidence="7">
    <location>
        <begin position="289"/>
        <end position="312"/>
    </location>
</feature>
<dbReference type="InterPro" id="IPR050833">
    <property type="entry name" value="Poly_Biosynth_Transport"/>
</dbReference>
<feature type="transmembrane region" description="Helical" evidence="7">
    <location>
        <begin position="318"/>
        <end position="339"/>
    </location>
</feature>
<keyword evidence="9" id="KW-1185">Reference proteome</keyword>
<dbReference type="GO" id="GO:0005886">
    <property type="term" value="C:plasma membrane"/>
    <property type="evidence" value="ECO:0007669"/>
    <property type="project" value="UniProtKB-SubCell"/>
</dbReference>
<dbReference type="RefSeq" id="WP_200982240.1">
    <property type="nucleotide sequence ID" value="NZ_CP064654.1"/>
</dbReference>
<reference evidence="8 9" key="1">
    <citation type="submission" date="2020-11" db="EMBL/GenBank/DDBJ databases">
        <title>The genome sequence of Erythrobacter sp. 6D36.</title>
        <authorList>
            <person name="Liu Y."/>
        </authorList>
    </citation>
    <scope>NUCLEOTIDE SEQUENCE [LARGE SCALE GENOMIC DNA]</scope>
    <source>
        <strain evidence="8 9">6D36</strain>
    </source>
</reference>
<dbReference type="PANTHER" id="PTHR30250">
    <property type="entry name" value="PST FAMILY PREDICTED COLANIC ACID TRANSPORTER"/>
    <property type="match status" value="1"/>
</dbReference>
<sequence length="494" mass="52658">MSLRLGVIRGALSLGSARIVASVLNALGILVLARLLTPEDFGIVAIATAVVTVAASLTEASLQPALVQNRNPDRVLVDTVWTMSAIRAVLVYGGVALAAWPLALAYGDERFFAVLLVAGLSGAFTDFFNPMLTLATRDMRFGPLVIFQVAQKACGLLLAIVLAFVWGNFWAIVVGNAVGIILAALASYFLIPYFPALTLRRAREVWDFSGWMFLNQLCETVNWRFDQLAIGLYATKAQLGFYAMADNLAVIPSRELSLPLRNALFPGFSSLGEDRERLRKAYMEAQTGVAMLTSPAAIGLSLLAVPAVAVLLGEKWLVTAPIVQLLCLTYAFDTFITAVRPLGMAMGETKYLFLRQLAALFARIPLILLGFIAGGLVGAAAGRATSSLVNALISMMVVRRLLGVPLGEQLRVHMPTIASLGVMAIAVLGAWSITGLEGSLVQLLVLAPLGALAYAVSHWAIWLQSGRGEGAFLEMVRLAARMPGCGGLQRLAGA</sequence>
<comment type="similarity">
    <text evidence="2">Belongs to the polysaccharide synthase family.</text>
</comment>
<dbReference type="Proteomes" id="UP000594459">
    <property type="component" value="Chromosome"/>
</dbReference>
<feature type="transmembrane region" description="Helical" evidence="7">
    <location>
        <begin position="79"/>
        <end position="99"/>
    </location>
</feature>
<evidence type="ECO:0000256" key="3">
    <source>
        <dbReference type="ARBA" id="ARBA00022475"/>
    </source>
</evidence>
<feature type="transmembrane region" description="Helical" evidence="7">
    <location>
        <begin position="440"/>
        <end position="463"/>
    </location>
</feature>
<evidence type="ECO:0000256" key="4">
    <source>
        <dbReference type="ARBA" id="ARBA00022692"/>
    </source>
</evidence>
<evidence type="ECO:0000256" key="5">
    <source>
        <dbReference type="ARBA" id="ARBA00022989"/>
    </source>
</evidence>
<name>A0A7S8F4U9_9SPHN</name>
<feature type="transmembrane region" description="Helical" evidence="7">
    <location>
        <begin position="12"/>
        <end position="35"/>
    </location>
</feature>
<accession>A0A7S8F4U9</accession>
<dbReference type="EMBL" id="CP064654">
    <property type="protein sequence ID" value="QPC99143.1"/>
    <property type="molecule type" value="Genomic_DNA"/>
</dbReference>
<dbReference type="KEGG" id="qso:IRL76_00730"/>
<evidence type="ECO:0000256" key="6">
    <source>
        <dbReference type="ARBA" id="ARBA00023136"/>
    </source>
</evidence>
<dbReference type="AlphaFoldDB" id="A0A7S8F4U9"/>
<feature type="transmembrane region" description="Helical" evidence="7">
    <location>
        <begin position="360"/>
        <end position="378"/>
    </location>
</feature>
<evidence type="ECO:0000313" key="9">
    <source>
        <dbReference type="Proteomes" id="UP000594459"/>
    </source>
</evidence>